<sequence length="257" mass="28114">MEMNRVSVRNVVLGEGKPKVCVPLVARTEGELTEQLKSLAGLNFDVLEFRADFLDRVEETGFVLACCRLIRNALPDVPLLFTFRRVEEGGEHPLESAAYFGLLHQVAESGLADLLDVELFTDEARIAEIVSAARQHGVKVVLCNHDFDKTPPKDEIVRRLRRMQDLGADICKIAVMPHSAADVLVLLEATQMMFNCFAKQPLVTMSMGRLGMVSRLCGEVFGSAMTFGAAGKASAPGQVALDDLNLILDVLSDKKAV</sequence>
<comment type="similarity">
    <text evidence="4">Belongs to the type-I 3-dehydroquinase family.</text>
</comment>
<dbReference type="InterPro" id="IPR018508">
    <property type="entry name" value="3-dehydroquinate_DH_AS"/>
</dbReference>
<keyword evidence="4" id="KW-0057">Aromatic amino acid biosynthesis</keyword>
<dbReference type="InterPro" id="IPR013785">
    <property type="entry name" value="Aldolase_TIM"/>
</dbReference>
<dbReference type="CDD" id="cd00502">
    <property type="entry name" value="DHQase_I"/>
    <property type="match status" value="1"/>
</dbReference>
<dbReference type="PROSITE" id="PS01028">
    <property type="entry name" value="DEHYDROQUINASE_I"/>
    <property type="match status" value="1"/>
</dbReference>
<dbReference type="FunFam" id="3.20.20.70:FF:000047">
    <property type="entry name" value="3-dehydroquinate dehydratase"/>
    <property type="match status" value="1"/>
</dbReference>
<comment type="catalytic activity">
    <reaction evidence="1 4">
        <text>3-dehydroquinate = 3-dehydroshikimate + H2O</text>
        <dbReference type="Rhea" id="RHEA:21096"/>
        <dbReference type="ChEBI" id="CHEBI:15377"/>
        <dbReference type="ChEBI" id="CHEBI:16630"/>
        <dbReference type="ChEBI" id="CHEBI:32364"/>
        <dbReference type="EC" id="4.2.1.10"/>
    </reaction>
</comment>
<dbReference type="Gene3D" id="3.20.20.70">
    <property type="entry name" value="Aldolase class I"/>
    <property type="match status" value="1"/>
</dbReference>
<keyword evidence="4" id="KW-0028">Amino-acid biosynthesis</keyword>
<feature type="active site" description="Schiff-base intermediate with substrate" evidence="4">
    <location>
        <position position="172"/>
    </location>
</feature>
<dbReference type="Pfam" id="PF01487">
    <property type="entry name" value="DHquinase_I"/>
    <property type="match status" value="1"/>
</dbReference>
<protein>
    <recommendedName>
        <fullName evidence="4">3-dehydroquinate dehydratase</fullName>
        <shortName evidence="4">3-dehydroquinase</shortName>
        <ecNumber evidence="4">4.2.1.10</ecNumber>
    </recommendedName>
    <alternativeName>
        <fullName evidence="4">Type I DHQase</fullName>
    </alternativeName>
    <alternativeName>
        <fullName evidence="4">Type I dehydroquinase</fullName>
        <shortName evidence="4">DHQ1</shortName>
    </alternativeName>
</protein>
<dbReference type="PANTHER" id="PTHR43699:SF1">
    <property type="entry name" value="3-DEHYDROQUINATE DEHYDRATASE"/>
    <property type="match status" value="1"/>
</dbReference>
<evidence type="ECO:0000256" key="2">
    <source>
        <dbReference type="ARBA" id="ARBA00023239"/>
    </source>
</evidence>
<evidence type="ECO:0000256" key="3">
    <source>
        <dbReference type="ARBA" id="ARBA00023270"/>
    </source>
</evidence>
<dbReference type="InterPro" id="IPR050146">
    <property type="entry name" value="Type-I_3-dehydroquinase"/>
</dbReference>
<dbReference type="STRING" id="28091.SAMEA3174300_00445"/>
<comment type="caution">
    <text evidence="4">Lacks conserved residue(s) required for the propagation of feature annotation.</text>
</comment>
<dbReference type="OrthoDB" id="9813659at2"/>
<accession>A0A448VQ93</accession>
<feature type="binding site" evidence="4">
    <location>
        <position position="84"/>
    </location>
    <ligand>
        <name>3-dehydroquinate</name>
        <dbReference type="ChEBI" id="CHEBI:32364"/>
    </ligand>
</feature>
<evidence type="ECO:0000256" key="4">
    <source>
        <dbReference type="HAMAP-Rule" id="MF_00214"/>
    </source>
</evidence>
<keyword evidence="2 4" id="KW-0456">Lyase</keyword>
<dbReference type="Proteomes" id="UP000272771">
    <property type="component" value="Chromosome"/>
</dbReference>
<dbReference type="EMBL" id="LR134533">
    <property type="protein sequence ID" value="VEJ51975.1"/>
    <property type="molecule type" value="Genomic_DNA"/>
</dbReference>
<dbReference type="KEGG" id="nwe:SAMEA3174300_0445"/>
<feature type="binding site" evidence="4">
    <location>
        <position position="215"/>
    </location>
    <ligand>
        <name>3-dehydroquinate</name>
        <dbReference type="ChEBI" id="CHEBI:32364"/>
    </ligand>
</feature>
<evidence type="ECO:0000313" key="6">
    <source>
        <dbReference type="Proteomes" id="UP000272771"/>
    </source>
</evidence>
<comment type="function">
    <text evidence="4">Involved in the third step of the chorismate pathway, which leads to the biosynthesis of aromatic amino acids. Catalyzes the cis-dehydration of 3-dehydroquinate (DHQ) and introduces the first double bond of the aromatic ring to yield 3-dehydroshikimate.</text>
</comment>
<keyword evidence="6" id="KW-1185">Reference proteome</keyword>
<dbReference type="GO" id="GO:0009423">
    <property type="term" value="P:chorismate biosynthetic process"/>
    <property type="evidence" value="ECO:0007669"/>
    <property type="project" value="UniProtKB-UniRule"/>
</dbReference>
<dbReference type="GO" id="GO:0003855">
    <property type="term" value="F:3-dehydroquinate dehydratase activity"/>
    <property type="evidence" value="ECO:0007669"/>
    <property type="project" value="UniProtKB-UniRule"/>
</dbReference>
<evidence type="ECO:0000256" key="1">
    <source>
        <dbReference type="ARBA" id="ARBA00001864"/>
    </source>
</evidence>
<dbReference type="InterPro" id="IPR001381">
    <property type="entry name" value="DHquinase_I"/>
</dbReference>
<organism evidence="5 6">
    <name type="scientific">Neisseria weaveri</name>
    <dbReference type="NCBI Taxonomy" id="28091"/>
    <lineage>
        <taxon>Bacteria</taxon>
        <taxon>Pseudomonadati</taxon>
        <taxon>Pseudomonadota</taxon>
        <taxon>Betaproteobacteria</taxon>
        <taxon>Neisseriales</taxon>
        <taxon>Neisseriaceae</taxon>
        <taxon>Neisseria</taxon>
    </lineage>
</organism>
<reference evidence="5 6" key="1">
    <citation type="submission" date="2018-12" db="EMBL/GenBank/DDBJ databases">
        <authorList>
            <consortium name="Pathogen Informatics"/>
        </authorList>
    </citation>
    <scope>NUCLEOTIDE SEQUENCE [LARGE SCALE GENOMIC DNA]</scope>
    <source>
        <strain evidence="5 6">NCTC12742</strain>
    </source>
</reference>
<proteinExistence type="inferred from homology"/>
<dbReference type="HAMAP" id="MF_00214">
    <property type="entry name" value="AroD"/>
    <property type="match status" value="1"/>
</dbReference>
<comment type="subunit">
    <text evidence="4">Homodimer.</text>
</comment>
<feature type="binding site" evidence="4">
    <location>
        <position position="234"/>
    </location>
    <ligand>
        <name>3-dehydroquinate</name>
        <dbReference type="ChEBI" id="CHEBI:32364"/>
    </ligand>
</feature>
<dbReference type="NCBIfam" id="TIGR01093">
    <property type="entry name" value="aroD"/>
    <property type="match status" value="1"/>
</dbReference>
<dbReference type="AlphaFoldDB" id="A0A448VQ93"/>
<feature type="binding site" evidence="4">
    <location>
        <position position="238"/>
    </location>
    <ligand>
        <name>3-dehydroquinate</name>
        <dbReference type="ChEBI" id="CHEBI:32364"/>
    </ligand>
</feature>
<dbReference type="UniPathway" id="UPA00053">
    <property type="reaction ID" value="UER00086"/>
</dbReference>
<name>A0A448VQ93_9NEIS</name>
<dbReference type="GO" id="GO:0046279">
    <property type="term" value="P:3,4-dihydroxybenzoate biosynthetic process"/>
    <property type="evidence" value="ECO:0007669"/>
    <property type="project" value="UniProtKB-ARBA"/>
</dbReference>
<dbReference type="SUPFAM" id="SSF51569">
    <property type="entry name" value="Aldolase"/>
    <property type="match status" value="1"/>
</dbReference>
<comment type="pathway">
    <text evidence="4">Metabolic intermediate biosynthesis; chorismate biosynthesis; chorismate from D-erythrose 4-phosphate and phosphoenolpyruvate: step 3/7.</text>
</comment>
<dbReference type="PANTHER" id="PTHR43699">
    <property type="entry name" value="3-DEHYDROQUINATE DEHYDRATASE"/>
    <property type="match status" value="1"/>
</dbReference>
<dbReference type="EC" id="4.2.1.10" evidence="4"/>
<dbReference type="GO" id="GO:0009073">
    <property type="term" value="P:aromatic amino acid family biosynthetic process"/>
    <property type="evidence" value="ECO:0007669"/>
    <property type="project" value="UniProtKB-KW"/>
</dbReference>
<gene>
    <name evidence="4 5" type="primary">aroD</name>
    <name evidence="5" type="ORF">NCTC12742_01888</name>
</gene>
<feature type="active site" description="Proton donor/acceptor" evidence="4">
    <location>
        <position position="145"/>
    </location>
</feature>
<dbReference type="RefSeq" id="WP_004284871.1">
    <property type="nucleotide sequence ID" value="NZ_CAUJRG010000016.1"/>
</dbReference>
<evidence type="ECO:0000313" key="5">
    <source>
        <dbReference type="EMBL" id="VEJ51975.1"/>
    </source>
</evidence>
<feature type="binding site" evidence="4">
    <location>
        <begin position="48"/>
        <end position="50"/>
    </location>
    <ligand>
        <name>3-dehydroquinate</name>
        <dbReference type="ChEBI" id="CHEBI:32364"/>
    </ligand>
</feature>
<keyword evidence="3 4" id="KW-0704">Schiff base</keyword>
<dbReference type="GO" id="GO:0008652">
    <property type="term" value="P:amino acid biosynthetic process"/>
    <property type="evidence" value="ECO:0007669"/>
    <property type="project" value="UniProtKB-KW"/>
</dbReference>